<comment type="similarity">
    <text evidence="3 11">Belongs to the binding-protein-dependent transport system permease family. CysTW subfamily.</text>
</comment>
<dbReference type="PANTHER" id="PTHR30183:SF8">
    <property type="entry name" value="MOLYBDENUM TRANSPORT SYSTEM PERMEASE"/>
    <property type="match status" value="1"/>
</dbReference>
<evidence type="ECO:0000313" key="13">
    <source>
        <dbReference type="EMBL" id="WDF66816.1"/>
    </source>
</evidence>
<gene>
    <name evidence="13" type="primary">modB</name>
    <name evidence="13" type="ORF">PQ465_10920</name>
</gene>
<evidence type="ECO:0000256" key="4">
    <source>
        <dbReference type="ARBA" id="ARBA00022448"/>
    </source>
</evidence>
<comment type="function">
    <text evidence="1 11">Part of the binding-protein-dependent transport system for molybdenum; probably responsible for the translocation of the substrate across the membrane.</text>
</comment>
<comment type="subcellular location">
    <subcellularLocation>
        <location evidence="2 10">Cell membrane</location>
        <topology evidence="2 10">Multi-pass membrane protein</topology>
    </subcellularLocation>
</comment>
<keyword evidence="6 11" id="KW-0500">Molybdenum</keyword>
<evidence type="ECO:0000256" key="1">
    <source>
        <dbReference type="ARBA" id="ARBA00002949"/>
    </source>
</evidence>
<keyword evidence="5 11" id="KW-1003">Cell membrane</keyword>
<dbReference type="PANTHER" id="PTHR30183">
    <property type="entry name" value="MOLYBDENUM TRANSPORT SYSTEM PERMEASE PROTEIN MODB"/>
    <property type="match status" value="1"/>
</dbReference>
<keyword evidence="7 10" id="KW-0812">Transmembrane</keyword>
<evidence type="ECO:0000313" key="14">
    <source>
        <dbReference type="Proteomes" id="UP001221558"/>
    </source>
</evidence>
<evidence type="ECO:0000256" key="6">
    <source>
        <dbReference type="ARBA" id="ARBA00022505"/>
    </source>
</evidence>
<dbReference type="EMBL" id="CP117880">
    <property type="protein sequence ID" value="WDF66816.1"/>
    <property type="molecule type" value="Genomic_DNA"/>
</dbReference>
<dbReference type="InterPro" id="IPR011867">
    <property type="entry name" value="ModB_ABC"/>
</dbReference>
<dbReference type="PROSITE" id="PS50928">
    <property type="entry name" value="ABC_TM1"/>
    <property type="match status" value="1"/>
</dbReference>
<organism evidence="13 14">
    <name type="scientific">Sphingobacterium oryzagri</name>
    <dbReference type="NCBI Taxonomy" id="3025669"/>
    <lineage>
        <taxon>Bacteria</taxon>
        <taxon>Pseudomonadati</taxon>
        <taxon>Bacteroidota</taxon>
        <taxon>Sphingobacteriia</taxon>
        <taxon>Sphingobacteriales</taxon>
        <taxon>Sphingobacteriaceae</taxon>
        <taxon>Sphingobacterium</taxon>
    </lineage>
</organism>
<reference evidence="13 14" key="1">
    <citation type="submission" date="2023-02" db="EMBL/GenBank/DDBJ databases">
        <title>Genome sequence of Sphingobacterium sp. KACC 22765.</title>
        <authorList>
            <person name="Kim S."/>
            <person name="Heo J."/>
            <person name="Kwon S.-W."/>
        </authorList>
    </citation>
    <scope>NUCLEOTIDE SEQUENCE [LARGE SCALE GENOMIC DNA]</scope>
    <source>
        <strain evidence="13 14">KACC 22765</strain>
    </source>
</reference>
<accession>A0ABY7WAX6</accession>
<feature type="transmembrane region" description="Helical" evidence="10">
    <location>
        <begin position="6"/>
        <end position="29"/>
    </location>
</feature>
<dbReference type="InterPro" id="IPR035906">
    <property type="entry name" value="MetI-like_sf"/>
</dbReference>
<name>A0ABY7WAX6_9SPHI</name>
<keyword evidence="8 10" id="KW-1133">Transmembrane helix</keyword>
<dbReference type="Proteomes" id="UP001221558">
    <property type="component" value="Chromosome"/>
</dbReference>
<feature type="transmembrane region" description="Helical" evidence="10">
    <location>
        <begin position="41"/>
        <end position="64"/>
    </location>
</feature>
<evidence type="ECO:0000259" key="12">
    <source>
        <dbReference type="PROSITE" id="PS50928"/>
    </source>
</evidence>
<evidence type="ECO:0000256" key="8">
    <source>
        <dbReference type="ARBA" id="ARBA00022989"/>
    </source>
</evidence>
<keyword evidence="9 10" id="KW-0472">Membrane</keyword>
<feature type="transmembrane region" description="Helical" evidence="10">
    <location>
        <begin position="195"/>
        <end position="214"/>
    </location>
</feature>
<dbReference type="NCBIfam" id="TIGR02141">
    <property type="entry name" value="modB_ABC"/>
    <property type="match status" value="1"/>
</dbReference>
<keyword evidence="14" id="KW-1185">Reference proteome</keyword>
<dbReference type="RefSeq" id="WP_274265556.1">
    <property type="nucleotide sequence ID" value="NZ_CP117880.1"/>
</dbReference>
<feature type="transmembrane region" description="Helical" evidence="10">
    <location>
        <begin position="144"/>
        <end position="166"/>
    </location>
</feature>
<evidence type="ECO:0000256" key="7">
    <source>
        <dbReference type="ARBA" id="ARBA00022692"/>
    </source>
</evidence>
<evidence type="ECO:0000256" key="11">
    <source>
        <dbReference type="RuleBase" id="RU365097"/>
    </source>
</evidence>
<proteinExistence type="inferred from homology"/>
<protein>
    <recommendedName>
        <fullName evidence="11">Molybdenum transport system permease</fullName>
    </recommendedName>
</protein>
<evidence type="ECO:0000256" key="5">
    <source>
        <dbReference type="ARBA" id="ARBA00022475"/>
    </source>
</evidence>
<evidence type="ECO:0000256" key="9">
    <source>
        <dbReference type="ARBA" id="ARBA00023136"/>
    </source>
</evidence>
<feature type="domain" description="ABC transmembrane type-1" evidence="12">
    <location>
        <begin position="7"/>
        <end position="211"/>
    </location>
</feature>
<evidence type="ECO:0000256" key="10">
    <source>
        <dbReference type="RuleBase" id="RU363032"/>
    </source>
</evidence>
<sequence length="225" mass="24511">MMALEPIWLTLKLALSTTIILFCLAIPLANWLTVKKGPIQIVIEAIVSLPLVLPPTVLGFYLLLLFSPNHAFGAFIERTFDLRLVFSFPGLLLASLLYSLPFMVHPIKSGLANLPVSLKEAAYSLGKSKRATLIQVLLPNIKPALLTAIVLTFAHTIGEFGVVLMIGGNIPGKTKTASVAIYDAVETFDYATANSYAAVLLGSSFVILVLLYTFNRRARKMATIY</sequence>
<dbReference type="SUPFAM" id="SSF161098">
    <property type="entry name" value="MetI-like"/>
    <property type="match status" value="1"/>
</dbReference>
<evidence type="ECO:0000256" key="2">
    <source>
        <dbReference type="ARBA" id="ARBA00004651"/>
    </source>
</evidence>
<dbReference type="Gene3D" id="1.10.3720.10">
    <property type="entry name" value="MetI-like"/>
    <property type="match status" value="1"/>
</dbReference>
<dbReference type="Pfam" id="PF00528">
    <property type="entry name" value="BPD_transp_1"/>
    <property type="match status" value="1"/>
</dbReference>
<feature type="transmembrane region" description="Helical" evidence="10">
    <location>
        <begin position="84"/>
        <end position="104"/>
    </location>
</feature>
<keyword evidence="4 10" id="KW-0813">Transport</keyword>
<evidence type="ECO:0000256" key="3">
    <source>
        <dbReference type="ARBA" id="ARBA00007069"/>
    </source>
</evidence>
<dbReference type="CDD" id="cd06261">
    <property type="entry name" value="TM_PBP2"/>
    <property type="match status" value="1"/>
</dbReference>
<dbReference type="InterPro" id="IPR000515">
    <property type="entry name" value="MetI-like"/>
</dbReference>